<dbReference type="EMBL" id="AE003849">
    <property type="protein sequence ID" value="AAF83843.1"/>
    <property type="molecule type" value="Genomic_DNA"/>
</dbReference>
<dbReference type="KEGG" id="xfa:XF_1033"/>
<dbReference type="Proteomes" id="UP000000812">
    <property type="component" value="Chromosome"/>
</dbReference>
<sequence length="61" mass="6849">MMDFSWLVFTALTAFHAIAVSSSASFDVYYIELDGSPCDAGAKLLSVPDLVWWVRQLMLVY</sequence>
<dbReference type="STRING" id="160492.XF_1033"/>
<keyword evidence="1" id="KW-0732">Signal</keyword>
<name>Q9PEJ5_XYLFA</name>
<dbReference type="AlphaFoldDB" id="Q9PEJ5"/>
<reference evidence="2 3" key="1">
    <citation type="journal article" date="2000" name="Nature">
        <title>The genome sequence of the plant pathogen Xylella fastidiosa.</title>
        <authorList>
            <person name="Simpson A.J."/>
            <person name="Reinach F.C."/>
            <person name="Arruda P."/>
            <person name="Abreu F.A."/>
            <person name="Acencio M."/>
            <person name="Alvarenga R."/>
            <person name="Alves L.M."/>
            <person name="Araya J.E."/>
            <person name="Baia G.S."/>
            <person name="Baptista C.S."/>
            <person name="Barros M.H."/>
            <person name="Bonaccorsi E.D."/>
            <person name="Bordin S."/>
            <person name="Bove J.M."/>
            <person name="Briones M.R."/>
            <person name="Bueno M.R."/>
            <person name="Camargo A.A."/>
            <person name="Camargo L.E."/>
            <person name="Carraro D.M."/>
            <person name="Carrer H."/>
            <person name="Colauto N.B."/>
            <person name="Colombo C."/>
            <person name="Costa F.F."/>
            <person name="Costa M.C."/>
            <person name="Costa-Neto C.M."/>
            <person name="Coutinho L.L."/>
            <person name="Cristofani M."/>
            <person name="Dias-Neto E."/>
            <person name="Docena C."/>
            <person name="El-Dorry H."/>
            <person name="Facincani A.P."/>
            <person name="Ferreira A.J."/>
            <person name="Ferreira V.C."/>
            <person name="Ferro J.A."/>
            <person name="Fraga J.S."/>
            <person name="Franca S.C."/>
            <person name="Franco M.C."/>
            <person name="Frohme M."/>
            <person name="Furlan L.R."/>
            <person name="Garnier M."/>
            <person name="Goldman G.H."/>
            <person name="Goldman M.H."/>
            <person name="Gomes S.L."/>
            <person name="Gruber A."/>
            <person name="Ho P.L."/>
            <person name="Hoheisel J.D."/>
            <person name="Junqueira M.L."/>
            <person name="Kemper E.L."/>
            <person name="Kitajima J.P."/>
            <person name="Krieger J.E."/>
            <person name="Kuramae E.E."/>
            <person name="Laigret F."/>
            <person name="Lambais M.R."/>
            <person name="Leite L.C."/>
            <person name="Lemos E.G."/>
            <person name="Lemos M.V."/>
            <person name="Lopes S.A."/>
            <person name="Lopes C.R."/>
            <person name="Machado J.A."/>
            <person name="Machado M.A."/>
            <person name="Madeira A.M."/>
            <person name="Madeira H.M."/>
            <person name="Marino C.L."/>
            <person name="Marques M.V."/>
            <person name="Martins E.A."/>
            <person name="Martins E.M."/>
            <person name="Matsukuma A.Y."/>
            <person name="Menck C.F."/>
            <person name="Miracca E.C."/>
            <person name="Miyaki C.Y."/>
            <person name="Monteriro-Vitorello C.B."/>
            <person name="Moon D.H."/>
            <person name="Nagai M.A."/>
            <person name="Nascimento A.L."/>
            <person name="Netto L.E."/>
            <person name="Nhani A.Jr."/>
            <person name="Nobrega F.G."/>
            <person name="Nunes L.R."/>
            <person name="Oliveira M.A."/>
            <person name="de Oliveira M.C."/>
            <person name="de Oliveira R.C."/>
            <person name="Palmieri D.A."/>
            <person name="Paris A."/>
            <person name="Peixoto B.R."/>
            <person name="Pereira G.A."/>
            <person name="Pereira H.A.Jr."/>
            <person name="Pesquero J.B."/>
            <person name="Quaggio R.B."/>
            <person name="Roberto P.G."/>
            <person name="Rodrigues V."/>
            <person name="de M Rosa A.J."/>
            <person name="de Rosa V.E.Jr."/>
            <person name="de Sa R.G."/>
            <person name="Santelli R.V."/>
            <person name="Sawasaki H.E."/>
            <person name="da Silva A.C."/>
            <person name="da Silva A.M."/>
            <person name="da Silva F.R."/>
            <person name="da Silva W.A.Jr."/>
            <person name="da Silveira J.F."/>
            <person name="Silvestri M.L."/>
            <person name="Siqueira W.J."/>
            <person name="de Souza A.A."/>
            <person name="de Souza A.P."/>
            <person name="Terenzi M.F."/>
            <person name="Truffi D."/>
            <person name="Tsai S.M."/>
            <person name="Tsuhako M.H."/>
            <person name="Vallada H."/>
            <person name="Van Sluys M.A."/>
            <person name="Verjovski-Almeida S."/>
            <person name="Vettore A.L."/>
            <person name="Zago M.A."/>
            <person name="Zatz M."/>
            <person name="Meidanis J."/>
            <person name="Setubal J.C."/>
        </authorList>
    </citation>
    <scope>NUCLEOTIDE SEQUENCE [LARGE SCALE GENOMIC DNA]</scope>
    <source>
        <strain evidence="2 3">9a5c</strain>
    </source>
</reference>
<feature type="chain" id="PRO_5004330842" evidence="1">
    <location>
        <begin position="20"/>
        <end position="61"/>
    </location>
</feature>
<organism evidence="2 3">
    <name type="scientific">Xylella fastidiosa (strain 9a5c)</name>
    <dbReference type="NCBI Taxonomy" id="160492"/>
    <lineage>
        <taxon>Bacteria</taxon>
        <taxon>Pseudomonadati</taxon>
        <taxon>Pseudomonadota</taxon>
        <taxon>Gammaproteobacteria</taxon>
        <taxon>Lysobacterales</taxon>
        <taxon>Lysobacteraceae</taxon>
        <taxon>Xylella</taxon>
    </lineage>
</organism>
<gene>
    <name evidence="2" type="ordered locus">XF_1033</name>
</gene>
<protein>
    <submittedName>
        <fullName evidence="2">Uncharacterized protein</fullName>
    </submittedName>
</protein>
<dbReference type="PIR" id="D82732">
    <property type="entry name" value="D82732"/>
</dbReference>
<feature type="signal peptide" evidence="1">
    <location>
        <begin position="1"/>
        <end position="19"/>
    </location>
</feature>
<proteinExistence type="predicted"/>
<dbReference type="HOGENOM" id="CLU_2921809_0_0_6"/>
<evidence type="ECO:0000313" key="2">
    <source>
        <dbReference type="EMBL" id="AAF83843.1"/>
    </source>
</evidence>
<accession>Q9PEJ5</accession>
<evidence type="ECO:0000256" key="1">
    <source>
        <dbReference type="SAM" id="SignalP"/>
    </source>
</evidence>
<evidence type="ECO:0000313" key="3">
    <source>
        <dbReference type="Proteomes" id="UP000000812"/>
    </source>
</evidence>